<feature type="domain" description="PiggyBac transposable element-derived protein" evidence="2">
    <location>
        <begin position="117"/>
        <end position="233"/>
    </location>
</feature>
<gene>
    <name evidence="3" type="ORF">NQ314_015427</name>
</gene>
<comment type="caution">
    <text evidence="3">The sequence shown here is derived from an EMBL/GenBank/DDBJ whole genome shotgun (WGS) entry which is preliminary data.</text>
</comment>
<reference evidence="3" key="1">
    <citation type="journal article" date="2023" name="Insect Mol. Biol.">
        <title>Genome sequencing provides insights into the evolution of gene families encoding plant cell wall-degrading enzymes in longhorned beetles.</title>
        <authorList>
            <person name="Shin N.R."/>
            <person name="Okamura Y."/>
            <person name="Kirsch R."/>
            <person name="Pauchet Y."/>
        </authorList>
    </citation>
    <scope>NUCLEOTIDE SEQUENCE</scope>
    <source>
        <strain evidence="3">RBIC_L_NR</strain>
    </source>
</reference>
<dbReference type="AlphaFoldDB" id="A0AAV8WYY8"/>
<dbReference type="PANTHER" id="PTHR46599:SF3">
    <property type="entry name" value="PIGGYBAC TRANSPOSABLE ELEMENT-DERIVED PROTEIN 4"/>
    <property type="match status" value="1"/>
</dbReference>
<protein>
    <recommendedName>
        <fullName evidence="2">PiggyBac transposable element-derived protein domain-containing protein</fullName>
    </recommendedName>
</protein>
<feature type="region of interest" description="Disordered" evidence="1">
    <location>
        <begin position="1"/>
        <end position="66"/>
    </location>
</feature>
<evidence type="ECO:0000313" key="4">
    <source>
        <dbReference type="Proteomes" id="UP001162156"/>
    </source>
</evidence>
<dbReference type="EMBL" id="JANEYF010004271">
    <property type="protein sequence ID" value="KAJ8931633.1"/>
    <property type="molecule type" value="Genomic_DNA"/>
</dbReference>
<name>A0AAV8WYY8_9CUCU</name>
<feature type="compositionally biased region" description="Acidic residues" evidence="1">
    <location>
        <begin position="51"/>
        <end position="66"/>
    </location>
</feature>
<organism evidence="3 4">
    <name type="scientific">Rhamnusium bicolor</name>
    <dbReference type="NCBI Taxonomy" id="1586634"/>
    <lineage>
        <taxon>Eukaryota</taxon>
        <taxon>Metazoa</taxon>
        <taxon>Ecdysozoa</taxon>
        <taxon>Arthropoda</taxon>
        <taxon>Hexapoda</taxon>
        <taxon>Insecta</taxon>
        <taxon>Pterygota</taxon>
        <taxon>Neoptera</taxon>
        <taxon>Endopterygota</taxon>
        <taxon>Coleoptera</taxon>
        <taxon>Polyphaga</taxon>
        <taxon>Cucujiformia</taxon>
        <taxon>Chrysomeloidea</taxon>
        <taxon>Cerambycidae</taxon>
        <taxon>Lepturinae</taxon>
        <taxon>Rhagiini</taxon>
        <taxon>Rhamnusium</taxon>
    </lineage>
</organism>
<keyword evidence="4" id="KW-1185">Reference proteome</keyword>
<dbReference type="Pfam" id="PF13843">
    <property type="entry name" value="DDE_Tnp_1_7"/>
    <property type="match status" value="1"/>
</dbReference>
<feature type="compositionally biased region" description="Acidic residues" evidence="1">
    <location>
        <begin position="21"/>
        <end position="33"/>
    </location>
</feature>
<dbReference type="Proteomes" id="UP001162156">
    <property type="component" value="Unassembled WGS sequence"/>
</dbReference>
<dbReference type="InterPro" id="IPR029526">
    <property type="entry name" value="PGBD"/>
</dbReference>
<evidence type="ECO:0000313" key="3">
    <source>
        <dbReference type="EMBL" id="KAJ8931633.1"/>
    </source>
</evidence>
<sequence>MEIMASSNPLTDDEVRRMVEDTEFFESDEESDAESAAFIPSDHETTSEISSESDDSESSNENDDFPLDDVFLERNCYKWSKEASKITRTRAHNLVIRISGNKNEAKNISTSDILSAWELFITEDFLQIILINTNIKINEKKNKYRAPQPSYIKPLDMIELRAFTSLLYLSGIMKSNHENVEGIFANNGTGRDILRGTMSVQRFLFILSCLRFDCATKREARKVNDKLTAIREL</sequence>
<dbReference type="PANTHER" id="PTHR46599">
    <property type="entry name" value="PIGGYBAC TRANSPOSABLE ELEMENT-DERIVED PROTEIN 4"/>
    <property type="match status" value="1"/>
</dbReference>
<evidence type="ECO:0000259" key="2">
    <source>
        <dbReference type="Pfam" id="PF13843"/>
    </source>
</evidence>
<evidence type="ECO:0000256" key="1">
    <source>
        <dbReference type="SAM" id="MobiDB-lite"/>
    </source>
</evidence>
<proteinExistence type="predicted"/>
<accession>A0AAV8WYY8</accession>
<feature type="compositionally biased region" description="Polar residues" evidence="1">
    <location>
        <begin position="1"/>
        <end position="10"/>
    </location>
</feature>